<name>A0A368T7K9_9ACTN</name>
<protein>
    <submittedName>
        <fullName evidence="1">Uncharacterized protein</fullName>
    </submittedName>
</protein>
<evidence type="ECO:0000313" key="1">
    <source>
        <dbReference type="EMBL" id="RCV59743.1"/>
    </source>
</evidence>
<evidence type="ECO:0000313" key="2">
    <source>
        <dbReference type="Proteomes" id="UP000253318"/>
    </source>
</evidence>
<keyword evidence="2" id="KW-1185">Reference proteome</keyword>
<organism evidence="1 2">
    <name type="scientific">Marinitenerispora sediminis</name>
    <dbReference type="NCBI Taxonomy" id="1931232"/>
    <lineage>
        <taxon>Bacteria</taxon>
        <taxon>Bacillati</taxon>
        <taxon>Actinomycetota</taxon>
        <taxon>Actinomycetes</taxon>
        <taxon>Streptosporangiales</taxon>
        <taxon>Nocardiopsidaceae</taxon>
        <taxon>Marinitenerispora</taxon>
    </lineage>
</organism>
<dbReference type="EMBL" id="QEIN01000055">
    <property type="protein sequence ID" value="RCV59743.1"/>
    <property type="molecule type" value="Genomic_DNA"/>
</dbReference>
<comment type="caution">
    <text evidence="1">The sequence shown here is derived from an EMBL/GenBank/DDBJ whole genome shotgun (WGS) entry which is preliminary data.</text>
</comment>
<dbReference type="Proteomes" id="UP000253318">
    <property type="component" value="Unassembled WGS sequence"/>
</dbReference>
<proteinExistence type="predicted"/>
<dbReference type="RefSeq" id="WP_114398874.1">
    <property type="nucleotide sequence ID" value="NZ_QEIM01000094.1"/>
</dbReference>
<gene>
    <name evidence="1" type="ORF">DEF24_08900</name>
</gene>
<reference evidence="1 2" key="1">
    <citation type="submission" date="2018-04" db="EMBL/GenBank/DDBJ databases">
        <title>Novel actinobacteria from marine sediment.</title>
        <authorList>
            <person name="Ng Z.Y."/>
            <person name="Tan G.Y.A."/>
        </authorList>
    </citation>
    <scope>NUCLEOTIDE SEQUENCE [LARGE SCALE GENOMIC DNA]</scope>
    <source>
        <strain evidence="1 2">TPS81</strain>
    </source>
</reference>
<dbReference type="AlphaFoldDB" id="A0A368T7K9"/>
<sequence>MTDEELDRLLTRTDRALLHAWHAEFARMPRPAPPGAGPAEPVLPAETVEIDLVATGQFHSYLVSLLAITDLLVEVTAHLGREGRMVTSQVRGHLDRLRAGLDTRTLRRDDALDLIADIRSAERRLRAMMLWEFAPSTCRCTYTALDNLSDAIANLRRQVHALFGDSDTRDLAQR</sequence>
<accession>A0A368T7K9</accession>